<comment type="similarity">
    <text evidence="2 6">Belongs to the FPP/GGPP synthase family.</text>
</comment>
<keyword evidence="8" id="KW-1185">Reference proteome</keyword>
<evidence type="ECO:0000256" key="1">
    <source>
        <dbReference type="ARBA" id="ARBA00001946"/>
    </source>
</evidence>
<keyword evidence="3 6" id="KW-0808">Transferase</keyword>
<dbReference type="InterPro" id="IPR033749">
    <property type="entry name" value="Polyprenyl_synt_CS"/>
</dbReference>
<keyword evidence="4" id="KW-0479">Metal-binding</keyword>
<evidence type="ECO:0000256" key="5">
    <source>
        <dbReference type="ARBA" id="ARBA00022842"/>
    </source>
</evidence>
<comment type="caution">
    <text evidence="7">The sequence shown here is derived from an EMBL/GenBank/DDBJ whole genome shotgun (WGS) entry which is preliminary data.</text>
</comment>
<dbReference type="RefSeq" id="WP_212141046.1">
    <property type="nucleotide sequence ID" value="NZ_JAGSSW010000005.1"/>
</dbReference>
<accession>A0ABS5HIL7</accession>
<evidence type="ECO:0000256" key="4">
    <source>
        <dbReference type="ARBA" id="ARBA00022723"/>
    </source>
</evidence>
<dbReference type="EMBL" id="JAGSSW010000005">
    <property type="protein sequence ID" value="MBR8464106.1"/>
    <property type="molecule type" value="Genomic_DNA"/>
</dbReference>
<dbReference type="SFLD" id="SFLDS00005">
    <property type="entry name" value="Isoprenoid_Synthase_Type_I"/>
    <property type="match status" value="1"/>
</dbReference>
<proteinExistence type="inferred from homology"/>
<protein>
    <submittedName>
        <fullName evidence="7">Polyprenyl synthetase family protein</fullName>
    </submittedName>
</protein>
<organism evidence="7 8">
    <name type="scientific">Campylobacter anatolicus</name>
    <dbReference type="NCBI Taxonomy" id="2829105"/>
    <lineage>
        <taxon>Bacteria</taxon>
        <taxon>Pseudomonadati</taxon>
        <taxon>Campylobacterota</taxon>
        <taxon>Epsilonproteobacteria</taxon>
        <taxon>Campylobacterales</taxon>
        <taxon>Campylobacteraceae</taxon>
        <taxon>Campylobacter</taxon>
    </lineage>
</organism>
<dbReference type="PROSITE" id="PS00444">
    <property type="entry name" value="POLYPRENYL_SYNTHASE_2"/>
    <property type="match status" value="1"/>
</dbReference>
<dbReference type="CDD" id="cd00685">
    <property type="entry name" value="Trans_IPPS_HT"/>
    <property type="match status" value="1"/>
</dbReference>
<sequence>MDKIDEIMLEFIDELGYIGINEMFACISSGKKLRSKLILKIAKESKDSLRLCAIIELIHLASLLHDDIIDEAKLRRGQPSINAIFGTKNAVMLGDILYSKGFFELSKFAPNIAQCLSQAVSHLSIGELLDVRLGESFNTDKQKYMDMIYYKTAVLIEASARCGAILAGLDEEKFKIYGKNLGLAFQIIDDVLDITQDSTTLGKPSLNDYKEGKTTLPYIYLYEALSKSDKERLVSLHAKELNNEQSEWIKQSLIKFGCIKRCINEAKSICDEALKAIKEYKNEELESIITSMIDREF</sequence>
<name>A0ABS5HIL7_9BACT</name>
<dbReference type="Proteomes" id="UP000682951">
    <property type="component" value="Unassembled WGS sequence"/>
</dbReference>
<evidence type="ECO:0000313" key="8">
    <source>
        <dbReference type="Proteomes" id="UP000682951"/>
    </source>
</evidence>
<evidence type="ECO:0000256" key="3">
    <source>
        <dbReference type="ARBA" id="ARBA00022679"/>
    </source>
</evidence>
<evidence type="ECO:0000256" key="6">
    <source>
        <dbReference type="RuleBase" id="RU004466"/>
    </source>
</evidence>
<gene>
    <name evidence="7" type="ORF">KDD93_05910</name>
</gene>
<keyword evidence="5" id="KW-0460">Magnesium</keyword>
<dbReference type="Pfam" id="PF00348">
    <property type="entry name" value="polyprenyl_synt"/>
    <property type="match status" value="1"/>
</dbReference>
<evidence type="ECO:0000256" key="2">
    <source>
        <dbReference type="ARBA" id="ARBA00006706"/>
    </source>
</evidence>
<dbReference type="InterPro" id="IPR000092">
    <property type="entry name" value="Polyprenyl_synt"/>
</dbReference>
<comment type="cofactor">
    <cofactor evidence="1">
        <name>Mg(2+)</name>
        <dbReference type="ChEBI" id="CHEBI:18420"/>
    </cofactor>
</comment>
<dbReference type="PANTHER" id="PTHR12001">
    <property type="entry name" value="GERANYLGERANYL PYROPHOSPHATE SYNTHASE"/>
    <property type="match status" value="1"/>
</dbReference>
<reference evidence="7 8" key="1">
    <citation type="submission" date="2021-04" db="EMBL/GenBank/DDBJ databases">
        <title>Molecular and phenotypic characterization and identification of bacterial isolates recovered from the Anatolian ground squirrels (Spermophilus xanthoprymnus) and which have the potential to form a new species in the Campylobacter genus.</title>
        <authorList>
            <person name="Aydin F."/>
            <person name="Abay S."/>
            <person name="Kayman T."/>
            <person name="Karakaya E."/>
            <person name="Mustak H.K."/>
            <person name="Mustak I.B."/>
            <person name="Bilgin N."/>
            <person name="Duzler A."/>
            <person name="Sahin O."/>
            <person name="Guran O."/>
            <person name="Saticioglu I.B."/>
        </authorList>
    </citation>
    <scope>NUCLEOTIDE SEQUENCE [LARGE SCALE GENOMIC DNA]</scope>
    <source>
        <strain evidence="8">faydin-G24</strain>
    </source>
</reference>
<dbReference type="Gene3D" id="1.10.600.10">
    <property type="entry name" value="Farnesyl Diphosphate Synthase"/>
    <property type="match status" value="1"/>
</dbReference>
<evidence type="ECO:0000313" key="7">
    <source>
        <dbReference type="EMBL" id="MBR8464106.1"/>
    </source>
</evidence>
<dbReference type="InterPro" id="IPR008949">
    <property type="entry name" value="Isoprenoid_synthase_dom_sf"/>
</dbReference>
<dbReference type="SUPFAM" id="SSF48576">
    <property type="entry name" value="Terpenoid synthases"/>
    <property type="match status" value="1"/>
</dbReference>
<dbReference type="PANTHER" id="PTHR12001:SF69">
    <property type="entry name" value="ALL TRANS-POLYPRENYL-DIPHOSPHATE SYNTHASE PDSS1"/>
    <property type="match status" value="1"/>
</dbReference>
<dbReference type="PROSITE" id="PS00723">
    <property type="entry name" value="POLYPRENYL_SYNTHASE_1"/>
    <property type="match status" value="1"/>
</dbReference>